<sequence length="160" mass="18273">MGISASKRSVDITKSPDKKLKDVKDVKDVKEDKENESPEVNEVEKEKEEDAENEKPMTNGEAHSSPEGKTGKEKEDNDKDKEKEKEKDKDKKVKKKRSFRSFSFLKRKEKSKENGQVEKQERGWKADRGTLYQAQALSGVDGWGMGKIRLRDLCLESPGD</sequence>
<accession>A0A7R8X251</accession>
<dbReference type="Proteomes" id="UP000677054">
    <property type="component" value="Unassembled WGS sequence"/>
</dbReference>
<feature type="compositionally biased region" description="Basic and acidic residues" evidence="1">
    <location>
        <begin position="8"/>
        <end position="48"/>
    </location>
</feature>
<dbReference type="EMBL" id="LR899806">
    <property type="protein sequence ID" value="CAD7242581.1"/>
    <property type="molecule type" value="Genomic_DNA"/>
</dbReference>
<evidence type="ECO:0000313" key="2">
    <source>
        <dbReference type="EMBL" id="CAD7242581.1"/>
    </source>
</evidence>
<feature type="compositionally biased region" description="Basic and acidic residues" evidence="1">
    <location>
        <begin position="64"/>
        <end position="91"/>
    </location>
</feature>
<evidence type="ECO:0000313" key="3">
    <source>
        <dbReference type="Proteomes" id="UP000677054"/>
    </source>
</evidence>
<name>A0A7R8X251_9CRUS</name>
<dbReference type="EMBL" id="CAJPEV010000289">
    <property type="protein sequence ID" value="CAG0883502.1"/>
    <property type="molecule type" value="Genomic_DNA"/>
</dbReference>
<keyword evidence="3" id="KW-1185">Reference proteome</keyword>
<feature type="compositionally biased region" description="Basic residues" evidence="1">
    <location>
        <begin position="92"/>
        <end position="109"/>
    </location>
</feature>
<feature type="compositionally biased region" description="Basic and acidic residues" evidence="1">
    <location>
        <begin position="110"/>
        <end position="123"/>
    </location>
</feature>
<feature type="region of interest" description="Disordered" evidence="1">
    <location>
        <begin position="1"/>
        <end position="123"/>
    </location>
</feature>
<dbReference type="AlphaFoldDB" id="A0A7R8X251"/>
<organism evidence="2">
    <name type="scientific">Darwinula stevensoni</name>
    <dbReference type="NCBI Taxonomy" id="69355"/>
    <lineage>
        <taxon>Eukaryota</taxon>
        <taxon>Metazoa</taxon>
        <taxon>Ecdysozoa</taxon>
        <taxon>Arthropoda</taxon>
        <taxon>Crustacea</taxon>
        <taxon>Oligostraca</taxon>
        <taxon>Ostracoda</taxon>
        <taxon>Podocopa</taxon>
        <taxon>Podocopida</taxon>
        <taxon>Darwinulocopina</taxon>
        <taxon>Darwinuloidea</taxon>
        <taxon>Darwinulidae</taxon>
        <taxon>Darwinula</taxon>
    </lineage>
</organism>
<reference evidence="2" key="1">
    <citation type="submission" date="2020-11" db="EMBL/GenBank/DDBJ databases">
        <authorList>
            <person name="Tran Van P."/>
        </authorList>
    </citation>
    <scope>NUCLEOTIDE SEQUENCE</scope>
</reference>
<protein>
    <submittedName>
        <fullName evidence="2">Uncharacterized protein</fullName>
    </submittedName>
</protein>
<proteinExistence type="predicted"/>
<evidence type="ECO:0000256" key="1">
    <source>
        <dbReference type="SAM" id="MobiDB-lite"/>
    </source>
</evidence>
<gene>
    <name evidence="2" type="ORF">DSTB1V02_LOCUS2539</name>
</gene>